<feature type="compositionally biased region" description="Basic and acidic residues" evidence="1">
    <location>
        <begin position="1"/>
        <end position="34"/>
    </location>
</feature>
<dbReference type="AlphaFoldDB" id="A0A6N7KK14"/>
<gene>
    <name evidence="2" type="ORF">F7Q99_00385</name>
</gene>
<feature type="compositionally biased region" description="Basic and acidic residues" evidence="1">
    <location>
        <begin position="47"/>
        <end position="58"/>
    </location>
</feature>
<dbReference type="InterPro" id="IPR028037">
    <property type="entry name" value="Antitoxin_Rv0909/MT0933"/>
</dbReference>
<keyword evidence="3" id="KW-1185">Reference proteome</keyword>
<feature type="region of interest" description="Disordered" evidence="1">
    <location>
        <begin position="1"/>
        <end position="58"/>
    </location>
</feature>
<evidence type="ECO:0000313" key="3">
    <source>
        <dbReference type="Proteomes" id="UP000450000"/>
    </source>
</evidence>
<protein>
    <submittedName>
        <fullName evidence="2">Antitoxin</fullName>
    </submittedName>
</protein>
<feature type="compositionally biased region" description="Polar residues" evidence="1">
    <location>
        <begin position="35"/>
        <end position="46"/>
    </location>
</feature>
<name>A0A6N7KK14_9ACTN</name>
<proteinExistence type="predicted"/>
<sequence>MSVLDKLKGLLKGHEEQAEKSVDRTGDAVDEHTQGKFSSQVDTGQEQVKDQFRDQPPQ</sequence>
<dbReference type="RefSeq" id="WP_153459545.1">
    <property type="nucleotide sequence ID" value="NZ_WBOF01000001.1"/>
</dbReference>
<accession>A0A6N7KK14</accession>
<dbReference type="OrthoDB" id="5125103at2"/>
<dbReference type="Proteomes" id="UP000450000">
    <property type="component" value="Unassembled WGS sequence"/>
</dbReference>
<dbReference type="Pfam" id="PF14013">
    <property type="entry name" value="MT0933_antitox"/>
    <property type="match status" value="1"/>
</dbReference>
<comment type="caution">
    <text evidence="2">The sequence shown here is derived from an EMBL/GenBank/DDBJ whole genome shotgun (WGS) entry which is preliminary data.</text>
</comment>
<reference evidence="2 3" key="1">
    <citation type="submission" date="2019-09" db="EMBL/GenBank/DDBJ databases">
        <title>Genome Sequences of Streptomyces kaniharaensis ATCC 21070.</title>
        <authorList>
            <person name="Zhu W."/>
            <person name="De Crecy-Lagard V."/>
            <person name="Richards N.G."/>
        </authorList>
    </citation>
    <scope>NUCLEOTIDE SEQUENCE [LARGE SCALE GENOMIC DNA]</scope>
    <source>
        <strain evidence="2 3">SF-557</strain>
    </source>
</reference>
<dbReference type="EMBL" id="WBOF01000001">
    <property type="protein sequence ID" value="MQS10778.1"/>
    <property type="molecule type" value="Genomic_DNA"/>
</dbReference>
<evidence type="ECO:0000256" key="1">
    <source>
        <dbReference type="SAM" id="MobiDB-lite"/>
    </source>
</evidence>
<organism evidence="2 3">
    <name type="scientific">Streptomyces kaniharaensis</name>
    <dbReference type="NCBI Taxonomy" id="212423"/>
    <lineage>
        <taxon>Bacteria</taxon>
        <taxon>Bacillati</taxon>
        <taxon>Actinomycetota</taxon>
        <taxon>Actinomycetes</taxon>
        <taxon>Kitasatosporales</taxon>
        <taxon>Streptomycetaceae</taxon>
        <taxon>Streptomyces</taxon>
    </lineage>
</organism>
<evidence type="ECO:0000313" key="2">
    <source>
        <dbReference type="EMBL" id="MQS10778.1"/>
    </source>
</evidence>